<dbReference type="PATRIC" id="fig|29290.4.peg.5292"/>
<evidence type="ECO:0000256" key="4">
    <source>
        <dbReference type="RuleBase" id="RU003939"/>
    </source>
</evidence>
<keyword evidence="7" id="KW-1185">Reference proteome</keyword>
<organism evidence="6 7">
    <name type="scientific">Candidatus Magnetobacterium bavaricum</name>
    <dbReference type="NCBI Taxonomy" id="29290"/>
    <lineage>
        <taxon>Bacteria</taxon>
        <taxon>Pseudomonadati</taxon>
        <taxon>Nitrospirota</taxon>
        <taxon>Thermodesulfovibrionia</taxon>
        <taxon>Thermodesulfovibrionales</taxon>
        <taxon>Candidatus Magnetobacteriaceae</taxon>
        <taxon>Candidatus Magnetobacterium</taxon>
    </lineage>
</organism>
<name>A0A0F3GPK1_9BACT</name>
<dbReference type="EMBL" id="LACI01001713">
    <property type="protein sequence ID" value="KJU83806.1"/>
    <property type="molecule type" value="Genomic_DNA"/>
</dbReference>
<dbReference type="SUPFAM" id="SSF47729">
    <property type="entry name" value="IHF-like DNA-binding proteins"/>
    <property type="match status" value="1"/>
</dbReference>
<dbReference type="Gene3D" id="4.10.520.10">
    <property type="entry name" value="IHF-like DNA-binding proteins"/>
    <property type="match status" value="1"/>
</dbReference>
<gene>
    <name evidence="6" type="ORF">MBAV_004001</name>
</gene>
<reference evidence="6 7" key="1">
    <citation type="submission" date="2015-02" db="EMBL/GenBank/DDBJ databases">
        <title>Single-cell genomics of uncultivated deep-branching MTB reveals a conserved set of magnetosome genes.</title>
        <authorList>
            <person name="Kolinko S."/>
            <person name="Richter M."/>
            <person name="Glockner F.O."/>
            <person name="Brachmann A."/>
            <person name="Schuler D."/>
        </authorList>
    </citation>
    <scope>NUCLEOTIDE SEQUENCE [LARGE SCALE GENOMIC DNA]</scope>
    <source>
        <strain evidence="6">TM-1</strain>
    </source>
</reference>
<proteinExistence type="inferred from homology"/>
<feature type="compositionally biased region" description="Basic and acidic residues" evidence="5">
    <location>
        <begin position="90"/>
        <end position="101"/>
    </location>
</feature>
<dbReference type="GO" id="GO:0030527">
    <property type="term" value="F:structural constituent of chromatin"/>
    <property type="evidence" value="ECO:0007669"/>
    <property type="project" value="InterPro"/>
</dbReference>
<dbReference type="InterPro" id="IPR000119">
    <property type="entry name" value="Hist_DNA-bd"/>
</dbReference>
<feature type="compositionally biased region" description="Low complexity" evidence="5">
    <location>
        <begin position="109"/>
        <end position="119"/>
    </location>
</feature>
<dbReference type="InterPro" id="IPR020816">
    <property type="entry name" value="Histone-like_DNA-bd_CS"/>
</dbReference>
<comment type="caution">
    <text evidence="6">The sequence shown here is derived from an EMBL/GenBank/DDBJ whole genome shotgun (WGS) entry which is preliminary data.</text>
</comment>
<comment type="similarity">
    <text evidence="1 4">Belongs to the bacterial histone-like protein family.</text>
</comment>
<keyword evidence="3 6" id="KW-0238">DNA-binding</keyword>
<feature type="region of interest" description="Disordered" evidence="5">
    <location>
        <begin position="90"/>
        <end position="119"/>
    </location>
</feature>
<dbReference type="CDD" id="cd13831">
    <property type="entry name" value="HU"/>
    <property type="match status" value="1"/>
</dbReference>
<dbReference type="PANTHER" id="PTHR33175:SF3">
    <property type="entry name" value="DNA-BINDING PROTEIN HU-BETA"/>
    <property type="match status" value="1"/>
</dbReference>
<dbReference type="InterPro" id="IPR010992">
    <property type="entry name" value="IHF-like_DNA-bd_dom_sf"/>
</dbReference>
<evidence type="ECO:0000256" key="1">
    <source>
        <dbReference type="ARBA" id="ARBA00010529"/>
    </source>
</evidence>
<dbReference type="PRINTS" id="PR01727">
    <property type="entry name" value="DNABINDINGHU"/>
</dbReference>
<protein>
    <submittedName>
        <fullName evidence="6">Histone-like bacterial DNA-binding protein</fullName>
    </submittedName>
</protein>
<accession>A0A0F3GPK1</accession>
<dbReference type="PANTHER" id="PTHR33175">
    <property type="entry name" value="DNA-BINDING PROTEIN HU"/>
    <property type="match status" value="1"/>
</dbReference>
<evidence type="ECO:0000256" key="5">
    <source>
        <dbReference type="SAM" id="MobiDB-lite"/>
    </source>
</evidence>
<evidence type="ECO:0000313" key="7">
    <source>
        <dbReference type="Proteomes" id="UP000033423"/>
    </source>
</evidence>
<dbReference type="PROSITE" id="PS00045">
    <property type="entry name" value="HISTONE_LIKE"/>
    <property type="match status" value="1"/>
</dbReference>
<dbReference type="AlphaFoldDB" id="A0A0F3GPK1"/>
<evidence type="ECO:0000313" key="6">
    <source>
        <dbReference type="EMBL" id="KJU83806.1"/>
    </source>
</evidence>
<dbReference type="Proteomes" id="UP000033423">
    <property type="component" value="Unassembled WGS sequence"/>
</dbReference>
<dbReference type="GO" id="GO:0030261">
    <property type="term" value="P:chromosome condensation"/>
    <property type="evidence" value="ECO:0007669"/>
    <property type="project" value="UniProtKB-KW"/>
</dbReference>
<evidence type="ECO:0000256" key="2">
    <source>
        <dbReference type="ARBA" id="ARBA00023067"/>
    </source>
</evidence>
<keyword evidence="2" id="KW-0226">DNA condensation</keyword>
<sequence>MNKAELVDSITKSTSLIKVDTAKFVDAFISSVITATSEGEKVYLVGFGAFSISERKEREGRNPRTGKPIVIPAAKAPKFTAGKAFKDAVGKKGEKAVEPKVETPVSNDTAAKTGAGKKK</sequence>
<evidence type="ECO:0000256" key="3">
    <source>
        <dbReference type="ARBA" id="ARBA00023125"/>
    </source>
</evidence>
<dbReference type="GO" id="GO:0003677">
    <property type="term" value="F:DNA binding"/>
    <property type="evidence" value="ECO:0007669"/>
    <property type="project" value="UniProtKB-KW"/>
</dbReference>
<dbReference type="Pfam" id="PF00216">
    <property type="entry name" value="Bac_DNA_binding"/>
    <property type="match status" value="1"/>
</dbReference>
<dbReference type="SMART" id="SM00411">
    <property type="entry name" value="BHL"/>
    <property type="match status" value="1"/>
</dbReference>